<dbReference type="Proteomes" id="UP000439123">
    <property type="component" value="Unassembled WGS sequence"/>
</dbReference>
<proteinExistence type="predicted"/>
<name>A0A653LA88_AERVE</name>
<organism evidence="1 2">
    <name type="scientific">Aeromonas veronii</name>
    <dbReference type="NCBI Taxonomy" id="654"/>
    <lineage>
        <taxon>Bacteria</taxon>
        <taxon>Pseudomonadati</taxon>
        <taxon>Pseudomonadota</taxon>
        <taxon>Gammaproteobacteria</taxon>
        <taxon>Aeromonadales</taxon>
        <taxon>Aeromonadaceae</taxon>
        <taxon>Aeromonas</taxon>
    </lineage>
</organism>
<reference evidence="1 2" key="1">
    <citation type="submission" date="2019-10" db="EMBL/GenBank/DDBJ databases">
        <authorList>
            <person name="Karimi E."/>
        </authorList>
    </citation>
    <scope>NUCLEOTIDE SEQUENCE [LARGE SCALE GENOMIC DNA]</scope>
    <source>
        <strain evidence="1">Aeromonas sp. 8C</strain>
    </source>
</reference>
<dbReference type="EMBL" id="CABWLC010000020">
    <property type="protein sequence ID" value="VXA88336.1"/>
    <property type="molecule type" value="Genomic_DNA"/>
</dbReference>
<protein>
    <submittedName>
        <fullName evidence="1">Uncharacterized protein</fullName>
    </submittedName>
</protein>
<gene>
    <name evidence="1" type="ORF">AERO8C_70040</name>
</gene>
<evidence type="ECO:0000313" key="1">
    <source>
        <dbReference type="EMBL" id="VXA88336.1"/>
    </source>
</evidence>
<evidence type="ECO:0000313" key="2">
    <source>
        <dbReference type="Proteomes" id="UP000439123"/>
    </source>
</evidence>
<accession>A0A653LA88</accession>
<sequence>MESDPDSGTLDCGNLAMGLVYGALLARQALTQICQC</sequence>
<dbReference type="AlphaFoldDB" id="A0A653LA88"/>